<evidence type="ECO:0000313" key="1">
    <source>
        <dbReference type="EMBL" id="TXB69752.1"/>
    </source>
</evidence>
<organism evidence="1 2">
    <name type="scientific">Paracoccus aurantiacus</name>
    <dbReference type="NCBI Taxonomy" id="2599412"/>
    <lineage>
        <taxon>Bacteria</taxon>
        <taxon>Pseudomonadati</taxon>
        <taxon>Pseudomonadota</taxon>
        <taxon>Alphaproteobacteria</taxon>
        <taxon>Rhodobacterales</taxon>
        <taxon>Paracoccaceae</taxon>
        <taxon>Paracoccus</taxon>
    </lineage>
</organism>
<accession>A0A5C6S7L3</accession>
<evidence type="ECO:0000313" key="2">
    <source>
        <dbReference type="Proteomes" id="UP000321562"/>
    </source>
</evidence>
<proteinExistence type="predicted"/>
<dbReference type="Proteomes" id="UP000321562">
    <property type="component" value="Unassembled WGS sequence"/>
</dbReference>
<name>A0A5C6S7L3_9RHOB</name>
<gene>
    <name evidence="1" type="ORF">FQV27_06425</name>
</gene>
<protein>
    <submittedName>
        <fullName evidence="1">Phage portal protein</fullName>
    </submittedName>
</protein>
<sequence>MGFMDLFRRNKGADLPLNETRATVTGYTTDLIAARHEWFSGSGNVAELTATVQSCVSLWESGFTLADVDGTDLLDRRALAMMARSLALRGESVFLIRDRLIPVTDWDISTRHGEPRAYRCQISEIGGGAAETALAGEVLHIRIGSSPVTPWAGSSPLHRASLSGELLAAVECALRDVYRDAPIGSVIVPLPDSSSEDMAEMRKALIGRRGAAVVIEGTAQATAAGMNPQLEKRVEQIGPDLQRAMTRETLQAARDGILMAYGVLPGLMNPATTGPLVREAQRHLAQIVLQPLAMLVAEEATQKLGQAVKIDVVRPMQAFDHGGKARAFATMLSALSEAKAAGLDMATIKDAESFIDWAD</sequence>
<comment type="caution">
    <text evidence="1">The sequence shown here is derived from an EMBL/GenBank/DDBJ whole genome shotgun (WGS) entry which is preliminary data.</text>
</comment>
<keyword evidence="2" id="KW-1185">Reference proteome</keyword>
<dbReference type="AlphaFoldDB" id="A0A5C6S7L3"/>
<dbReference type="EMBL" id="VOPL01000002">
    <property type="protein sequence ID" value="TXB69752.1"/>
    <property type="molecule type" value="Genomic_DNA"/>
</dbReference>
<dbReference type="RefSeq" id="WP_147097042.1">
    <property type="nucleotide sequence ID" value="NZ_JBHUFH010000001.1"/>
</dbReference>
<dbReference type="OrthoDB" id="7605001at2"/>
<reference evidence="1 2" key="1">
    <citation type="submission" date="2019-08" db="EMBL/GenBank/DDBJ databases">
        <authorList>
            <person name="Ye J."/>
        </authorList>
    </citation>
    <scope>NUCLEOTIDE SEQUENCE [LARGE SCALE GENOMIC DNA]</scope>
    <source>
        <strain evidence="1 2">TK008</strain>
    </source>
</reference>